<sequence length="52" mass="5959">LWLHLSEHMPEALEPTPGDPLVTYVFDLHPGRPHMLTPEGRFRVPGQWASEL</sequence>
<protein>
    <submittedName>
        <fullName evidence="1">Uncharacterized protein</fullName>
    </submittedName>
</protein>
<evidence type="ECO:0000313" key="1">
    <source>
        <dbReference type="EMBL" id="CAJ1377906.1"/>
    </source>
</evidence>
<feature type="non-terminal residue" evidence="1">
    <location>
        <position position="52"/>
    </location>
</feature>
<gene>
    <name evidence="1" type="ORF">EVOR1521_LOCUS6592</name>
</gene>
<dbReference type="AlphaFoldDB" id="A0AA36HYW8"/>
<reference evidence="1" key="1">
    <citation type="submission" date="2023-08" db="EMBL/GenBank/DDBJ databases">
        <authorList>
            <person name="Chen Y."/>
            <person name="Shah S."/>
            <person name="Dougan E. K."/>
            <person name="Thang M."/>
            <person name="Chan C."/>
        </authorList>
    </citation>
    <scope>NUCLEOTIDE SEQUENCE</scope>
</reference>
<proteinExistence type="predicted"/>
<comment type="caution">
    <text evidence="1">The sequence shown here is derived from an EMBL/GenBank/DDBJ whole genome shotgun (WGS) entry which is preliminary data.</text>
</comment>
<accession>A0AA36HYW8</accession>
<organism evidence="1 2">
    <name type="scientific">Effrenium voratum</name>
    <dbReference type="NCBI Taxonomy" id="2562239"/>
    <lineage>
        <taxon>Eukaryota</taxon>
        <taxon>Sar</taxon>
        <taxon>Alveolata</taxon>
        <taxon>Dinophyceae</taxon>
        <taxon>Suessiales</taxon>
        <taxon>Symbiodiniaceae</taxon>
        <taxon>Effrenium</taxon>
    </lineage>
</organism>
<dbReference type="Proteomes" id="UP001178507">
    <property type="component" value="Unassembled WGS sequence"/>
</dbReference>
<name>A0AA36HYW8_9DINO</name>
<keyword evidence="2" id="KW-1185">Reference proteome</keyword>
<evidence type="ECO:0000313" key="2">
    <source>
        <dbReference type="Proteomes" id="UP001178507"/>
    </source>
</evidence>
<dbReference type="EMBL" id="CAUJNA010000498">
    <property type="protein sequence ID" value="CAJ1377906.1"/>
    <property type="molecule type" value="Genomic_DNA"/>
</dbReference>
<feature type="non-terminal residue" evidence="1">
    <location>
        <position position="1"/>
    </location>
</feature>